<proteinExistence type="inferred from homology"/>
<protein>
    <recommendedName>
        <fullName evidence="12">Bidirectional sugar transporter SWEET</fullName>
    </recommendedName>
</protein>
<keyword evidence="10" id="KW-0333">Golgi apparatus</keyword>
<feature type="transmembrane region" description="Helical" evidence="12">
    <location>
        <begin position="73"/>
        <end position="95"/>
    </location>
</feature>
<evidence type="ECO:0000256" key="7">
    <source>
        <dbReference type="ARBA" id="ARBA00022692"/>
    </source>
</evidence>
<dbReference type="InterPro" id="IPR004316">
    <property type="entry name" value="SWEET_rpt"/>
</dbReference>
<accession>A0A9I9CEL8</accession>
<keyword evidence="8" id="KW-0677">Repeat</keyword>
<dbReference type="PANTHER" id="PTHR10791">
    <property type="entry name" value="RAG1-ACTIVATING PROTEIN 1"/>
    <property type="match status" value="1"/>
</dbReference>
<feature type="transmembrane region" description="Helical" evidence="12">
    <location>
        <begin position="49"/>
        <end position="67"/>
    </location>
</feature>
<dbReference type="FunFam" id="1.20.1280.290:FF:000001">
    <property type="entry name" value="Bidirectional sugar transporter SWEET"/>
    <property type="match status" value="1"/>
</dbReference>
<evidence type="ECO:0000256" key="5">
    <source>
        <dbReference type="ARBA" id="ARBA00022475"/>
    </source>
</evidence>
<evidence type="ECO:0000256" key="6">
    <source>
        <dbReference type="ARBA" id="ARBA00022597"/>
    </source>
</evidence>
<evidence type="ECO:0000256" key="1">
    <source>
        <dbReference type="ARBA" id="ARBA00004651"/>
    </source>
</evidence>
<keyword evidence="6 12" id="KW-0762">Sugar transport</keyword>
<reference evidence="14" key="1">
    <citation type="submission" date="2023-03" db="UniProtKB">
        <authorList>
            <consortium name="EnsemblPlants"/>
        </authorList>
    </citation>
    <scope>IDENTIFICATION</scope>
</reference>
<evidence type="ECO:0000256" key="10">
    <source>
        <dbReference type="ARBA" id="ARBA00023034"/>
    </source>
</evidence>
<evidence type="ECO:0000256" key="11">
    <source>
        <dbReference type="ARBA" id="ARBA00023136"/>
    </source>
</evidence>
<feature type="region of interest" description="Disordered" evidence="13">
    <location>
        <begin position="189"/>
        <end position="208"/>
    </location>
</feature>
<evidence type="ECO:0000256" key="3">
    <source>
        <dbReference type="ARBA" id="ARBA00007809"/>
    </source>
</evidence>
<comment type="caution">
    <text evidence="12">Lacks conserved residue(s) required for the propagation of feature annotation.</text>
</comment>
<feature type="transmembrane region" description="Helical" evidence="12">
    <location>
        <begin position="12"/>
        <end position="37"/>
    </location>
</feature>
<feature type="transmembrane region" description="Helical" evidence="12">
    <location>
        <begin position="115"/>
        <end position="134"/>
    </location>
</feature>
<dbReference type="GO" id="GO:0000139">
    <property type="term" value="C:Golgi membrane"/>
    <property type="evidence" value="ECO:0007669"/>
    <property type="project" value="UniProtKB-SubCell"/>
</dbReference>
<evidence type="ECO:0000313" key="14">
    <source>
        <dbReference type="EnsemblPlants" id="MELO3C002380.2.1"/>
    </source>
</evidence>
<dbReference type="PANTHER" id="PTHR10791:SF22">
    <property type="entry name" value="BIDIRECTIONAL SUGAR TRANSPORTER SWEET11"/>
    <property type="match status" value="1"/>
</dbReference>
<comment type="similarity">
    <text evidence="3 12">Belongs to the SWEET sugar transporter family.</text>
</comment>
<dbReference type="InterPro" id="IPR047664">
    <property type="entry name" value="SWEET"/>
</dbReference>
<sequence length="242" mass="27375">MALSFNTHNPAAFTFGLLGNIISFIVFLAPVPTFMRICKKKSTEGFQSIPYVVALFSAMLWLYYASFNPNETLLITINSVGCLIETIYIAIFIVFAPKQIRRLVIRTKSVEFMPFYLSFFLTLSATSWLLYGVFLKDIYISVPNIPGFMFGIAQMILYLIYKKHETAKNQMQLPQHSTDKTVTIRAATNSDKQKQHSSSLPSNNLVGATADDDVKTTINNNGVELINNFEDNYQVKDQLNHV</sequence>
<feature type="compositionally biased region" description="Polar residues" evidence="13">
    <location>
        <begin position="189"/>
        <end position="206"/>
    </location>
</feature>
<keyword evidence="11 12" id="KW-0472">Membrane</keyword>
<keyword evidence="5" id="KW-1003">Cell membrane</keyword>
<dbReference type="GO" id="GO:0051119">
    <property type="term" value="F:sugar transmembrane transporter activity"/>
    <property type="evidence" value="ECO:0007669"/>
    <property type="project" value="InterPro"/>
</dbReference>
<dbReference type="SMR" id="A0A9I9CEL8"/>
<evidence type="ECO:0000256" key="2">
    <source>
        <dbReference type="ARBA" id="ARBA00004653"/>
    </source>
</evidence>
<dbReference type="Gene3D" id="1.20.1280.290">
    <property type="match status" value="2"/>
</dbReference>
<dbReference type="Gramene" id="MELO3C002380.2.1">
    <property type="protein sequence ID" value="MELO3C002380.2.1"/>
    <property type="gene ID" value="MELO3C002380.2"/>
</dbReference>
<dbReference type="AlphaFoldDB" id="A0A9I9CEL8"/>
<dbReference type="GO" id="GO:0005886">
    <property type="term" value="C:plasma membrane"/>
    <property type="evidence" value="ECO:0007669"/>
    <property type="project" value="UniProtKB-SubCell"/>
</dbReference>
<name>A0A9I9CEL8_CUCME</name>
<evidence type="ECO:0000256" key="12">
    <source>
        <dbReference type="RuleBase" id="RU910715"/>
    </source>
</evidence>
<dbReference type="Pfam" id="PF03083">
    <property type="entry name" value="MtN3_slv"/>
    <property type="match status" value="1"/>
</dbReference>
<dbReference type="FunFam" id="1.20.1280.290:FF:000004">
    <property type="entry name" value="Sugar transporter SWEET"/>
    <property type="match status" value="1"/>
</dbReference>
<organism evidence="14">
    <name type="scientific">Cucumis melo</name>
    <name type="common">Muskmelon</name>
    <dbReference type="NCBI Taxonomy" id="3656"/>
    <lineage>
        <taxon>Eukaryota</taxon>
        <taxon>Viridiplantae</taxon>
        <taxon>Streptophyta</taxon>
        <taxon>Embryophyta</taxon>
        <taxon>Tracheophyta</taxon>
        <taxon>Spermatophyta</taxon>
        <taxon>Magnoliopsida</taxon>
        <taxon>eudicotyledons</taxon>
        <taxon>Gunneridae</taxon>
        <taxon>Pentapetalae</taxon>
        <taxon>rosids</taxon>
        <taxon>fabids</taxon>
        <taxon>Cucurbitales</taxon>
        <taxon>Cucurbitaceae</taxon>
        <taxon>Benincaseae</taxon>
        <taxon>Cucumis</taxon>
    </lineage>
</organism>
<evidence type="ECO:0000256" key="13">
    <source>
        <dbReference type="SAM" id="MobiDB-lite"/>
    </source>
</evidence>
<evidence type="ECO:0000256" key="8">
    <source>
        <dbReference type="ARBA" id="ARBA00022737"/>
    </source>
</evidence>
<dbReference type="EnsemblPlants" id="MELO3C002380.2.1">
    <property type="protein sequence ID" value="MELO3C002380.2.1"/>
    <property type="gene ID" value="MELO3C002380.2"/>
</dbReference>
<evidence type="ECO:0000256" key="4">
    <source>
        <dbReference type="ARBA" id="ARBA00022448"/>
    </source>
</evidence>
<keyword evidence="9 12" id="KW-1133">Transmembrane helix</keyword>
<comment type="subcellular location">
    <subcellularLocation>
        <location evidence="1">Cell membrane</location>
        <topology evidence="1">Multi-pass membrane protein</topology>
    </subcellularLocation>
    <subcellularLocation>
        <location evidence="2">Golgi apparatus membrane</location>
        <topology evidence="2">Multi-pass membrane protein</topology>
    </subcellularLocation>
</comment>
<comment type="function">
    <text evidence="12">Mediates both low-affinity uptake and efflux of sugar across the membrane.</text>
</comment>
<evidence type="ECO:0000256" key="9">
    <source>
        <dbReference type="ARBA" id="ARBA00022989"/>
    </source>
</evidence>
<feature type="transmembrane region" description="Helical" evidence="12">
    <location>
        <begin position="140"/>
        <end position="161"/>
    </location>
</feature>
<keyword evidence="7 12" id="KW-0812">Transmembrane</keyword>
<keyword evidence="4 12" id="KW-0813">Transport</keyword>